<dbReference type="PANTHER" id="PTHR12907">
    <property type="entry name" value="EGL NINE HOMOLOG-RELATED"/>
    <property type="match status" value="1"/>
</dbReference>
<reference evidence="8" key="1">
    <citation type="journal article" date="2007" name="J. Bacteriol.">
        <title>Comparative genome analysis of four magnetotactic bacteria reveals a complex set of group-specific genes implicated in magnetosome biomineralization and function.</title>
        <authorList>
            <person name="Richter M."/>
            <person name="Kube M."/>
            <person name="Bazylinski D.A."/>
            <person name="Lombardot T."/>
            <person name="Gloeckner F.O."/>
            <person name="Reinhardt R."/>
            <person name="Schueler D."/>
        </authorList>
    </citation>
    <scope>NUCLEOTIDE SEQUENCE</scope>
    <source>
        <strain evidence="8">MSR-1</strain>
    </source>
</reference>
<dbReference type="AlphaFoldDB" id="A4TWE8"/>
<evidence type="ECO:0000256" key="6">
    <source>
        <dbReference type="ARBA" id="ARBA00023004"/>
    </source>
</evidence>
<dbReference type="GO" id="GO:0031418">
    <property type="term" value="F:L-ascorbic acid binding"/>
    <property type="evidence" value="ECO:0007669"/>
    <property type="project" value="UniProtKB-KW"/>
</dbReference>
<dbReference type="InterPro" id="IPR005123">
    <property type="entry name" value="Oxoglu/Fe-dep_dioxygenase_dom"/>
</dbReference>
<evidence type="ECO:0000256" key="2">
    <source>
        <dbReference type="ARBA" id="ARBA00022723"/>
    </source>
</evidence>
<dbReference type="RefSeq" id="WP_024078876.1">
    <property type="nucleotide sequence ID" value="NZ_CP027527.1"/>
</dbReference>
<comment type="cofactor">
    <cofactor evidence="1">
        <name>L-ascorbate</name>
        <dbReference type="ChEBI" id="CHEBI:38290"/>
    </cofactor>
</comment>
<sequence length="200" mass="22316">MTAPAFISQFLPHRRHAHWLDAATTNALLAYAVDRQAHFKPSKVRGEDGDREVISDQRSSLRLTDLGEFGPLLQERALNSLAEICAAFSMPPFVPKGVQVELVAHGDGAHFVRHRDTYATPDGAPRRVTMVCYLHRLPKAFSGGVLRYYTLAGDDFIDIEPDCGEMVAFPSWAWHSVERVSVPGDAFADHRFAVNMWVRG</sequence>
<keyword evidence="4" id="KW-0223">Dioxygenase</keyword>
<evidence type="ECO:0000313" key="8">
    <source>
        <dbReference type="EMBL" id="CAM74955.1"/>
    </source>
</evidence>
<evidence type="ECO:0000256" key="1">
    <source>
        <dbReference type="ARBA" id="ARBA00001961"/>
    </source>
</evidence>
<evidence type="ECO:0000259" key="7">
    <source>
        <dbReference type="PROSITE" id="PS51471"/>
    </source>
</evidence>
<evidence type="ECO:0000256" key="4">
    <source>
        <dbReference type="ARBA" id="ARBA00022964"/>
    </source>
</evidence>
<dbReference type="InterPro" id="IPR006620">
    <property type="entry name" value="Pro_4_hyd_alph"/>
</dbReference>
<protein>
    <submittedName>
        <fullName evidence="8">Prolyl 4-hydroxylase, alpha subunit</fullName>
    </submittedName>
</protein>
<dbReference type="PROSITE" id="PS51471">
    <property type="entry name" value="FE2OG_OXY"/>
    <property type="match status" value="1"/>
</dbReference>
<name>A4TWE8_9PROT</name>
<keyword evidence="3" id="KW-0847">Vitamin C</keyword>
<proteinExistence type="predicted"/>
<feature type="domain" description="Fe2OG dioxygenase" evidence="7">
    <location>
        <begin position="91"/>
        <end position="200"/>
    </location>
</feature>
<dbReference type="SMART" id="SM00702">
    <property type="entry name" value="P4Hc"/>
    <property type="match status" value="1"/>
</dbReference>
<dbReference type="GO" id="GO:0051213">
    <property type="term" value="F:dioxygenase activity"/>
    <property type="evidence" value="ECO:0007669"/>
    <property type="project" value="UniProtKB-KW"/>
</dbReference>
<dbReference type="GO" id="GO:0016705">
    <property type="term" value="F:oxidoreductase activity, acting on paired donors, with incorporation or reduction of molecular oxygen"/>
    <property type="evidence" value="ECO:0007669"/>
    <property type="project" value="InterPro"/>
</dbReference>
<dbReference type="InterPro" id="IPR044862">
    <property type="entry name" value="Pro_4_hyd_alph_FE2OG_OXY"/>
</dbReference>
<dbReference type="Gene3D" id="2.60.120.620">
    <property type="entry name" value="q2cbj1_9rhob like domain"/>
    <property type="match status" value="1"/>
</dbReference>
<dbReference type="PANTHER" id="PTHR12907:SF26">
    <property type="entry name" value="HIF PROLYL HYDROXYLASE, ISOFORM C"/>
    <property type="match status" value="1"/>
</dbReference>
<gene>
    <name evidence="8" type="ORF">MGR_3742</name>
</gene>
<accession>A4TWE8</accession>
<keyword evidence="2" id="KW-0479">Metal-binding</keyword>
<keyword evidence="6" id="KW-0408">Iron</keyword>
<evidence type="ECO:0000256" key="3">
    <source>
        <dbReference type="ARBA" id="ARBA00022896"/>
    </source>
</evidence>
<evidence type="ECO:0000256" key="5">
    <source>
        <dbReference type="ARBA" id="ARBA00023002"/>
    </source>
</evidence>
<organism evidence="8">
    <name type="scientific">Magnetospirillum gryphiswaldense</name>
    <dbReference type="NCBI Taxonomy" id="55518"/>
    <lineage>
        <taxon>Bacteria</taxon>
        <taxon>Pseudomonadati</taxon>
        <taxon>Pseudomonadota</taxon>
        <taxon>Alphaproteobacteria</taxon>
        <taxon>Rhodospirillales</taxon>
        <taxon>Rhodospirillaceae</taxon>
        <taxon>Magnetospirillum</taxon>
    </lineage>
</organism>
<keyword evidence="5" id="KW-0560">Oxidoreductase</keyword>
<dbReference type="Pfam" id="PF13640">
    <property type="entry name" value="2OG-FeII_Oxy_3"/>
    <property type="match status" value="1"/>
</dbReference>
<dbReference type="EMBL" id="CU459003">
    <property type="protein sequence ID" value="CAM74955.1"/>
    <property type="molecule type" value="Genomic_DNA"/>
</dbReference>
<dbReference type="GO" id="GO:0005506">
    <property type="term" value="F:iron ion binding"/>
    <property type="evidence" value="ECO:0007669"/>
    <property type="project" value="InterPro"/>
</dbReference>
<dbReference type="InterPro" id="IPR051559">
    <property type="entry name" value="HIF_prolyl_hydroxylases"/>
</dbReference>